<dbReference type="Proteomes" id="UP001500618">
    <property type="component" value="Unassembled WGS sequence"/>
</dbReference>
<organism evidence="8 9">
    <name type="scientific">Fodinicola feengrottensis</name>
    <dbReference type="NCBI Taxonomy" id="435914"/>
    <lineage>
        <taxon>Bacteria</taxon>
        <taxon>Bacillati</taxon>
        <taxon>Actinomycetota</taxon>
        <taxon>Actinomycetes</taxon>
        <taxon>Mycobacteriales</taxon>
        <taxon>Fodinicola</taxon>
    </lineage>
</organism>
<evidence type="ECO:0000259" key="6">
    <source>
        <dbReference type="Pfam" id="PF00561"/>
    </source>
</evidence>
<dbReference type="GO" id="GO:0016787">
    <property type="term" value="F:hydrolase activity"/>
    <property type="evidence" value="ECO:0007669"/>
    <property type="project" value="UniProtKB-KW"/>
</dbReference>
<keyword evidence="2 5" id="KW-0732">Signal</keyword>
<comment type="similarity">
    <text evidence="1">Belongs to the peptidase S33 family.</text>
</comment>
<feature type="chain" id="PRO_5045159587" evidence="5">
    <location>
        <begin position="26"/>
        <end position="534"/>
    </location>
</feature>
<evidence type="ECO:0000256" key="1">
    <source>
        <dbReference type="ARBA" id="ARBA00010088"/>
    </source>
</evidence>
<dbReference type="InterPro" id="IPR013595">
    <property type="entry name" value="Pept_S33_TAP-like_C"/>
</dbReference>
<proteinExistence type="inferred from homology"/>
<dbReference type="PANTHER" id="PTHR43248:SF29">
    <property type="entry name" value="TRIPEPTIDYL AMINOPEPTIDASE"/>
    <property type="match status" value="1"/>
</dbReference>
<evidence type="ECO:0000256" key="5">
    <source>
        <dbReference type="SAM" id="SignalP"/>
    </source>
</evidence>
<dbReference type="Gene3D" id="3.40.50.1820">
    <property type="entry name" value="alpha/beta hydrolase"/>
    <property type="match status" value="1"/>
</dbReference>
<evidence type="ECO:0000256" key="2">
    <source>
        <dbReference type="ARBA" id="ARBA00022729"/>
    </source>
</evidence>
<feature type="region of interest" description="Disordered" evidence="4">
    <location>
        <begin position="509"/>
        <end position="534"/>
    </location>
</feature>
<accession>A0ABN2IHN9</accession>
<keyword evidence="3 8" id="KW-0378">Hydrolase</keyword>
<reference evidence="8 9" key="1">
    <citation type="journal article" date="2019" name="Int. J. Syst. Evol. Microbiol.">
        <title>The Global Catalogue of Microorganisms (GCM) 10K type strain sequencing project: providing services to taxonomists for standard genome sequencing and annotation.</title>
        <authorList>
            <consortium name="The Broad Institute Genomics Platform"/>
            <consortium name="The Broad Institute Genome Sequencing Center for Infectious Disease"/>
            <person name="Wu L."/>
            <person name="Ma J."/>
        </authorList>
    </citation>
    <scope>NUCLEOTIDE SEQUENCE [LARGE SCALE GENOMIC DNA]</scope>
    <source>
        <strain evidence="8 9">JCM 14718</strain>
    </source>
</reference>
<dbReference type="InterPro" id="IPR029058">
    <property type="entry name" value="AB_hydrolase_fold"/>
</dbReference>
<dbReference type="Pfam" id="PF08386">
    <property type="entry name" value="Abhydrolase_4"/>
    <property type="match status" value="1"/>
</dbReference>
<dbReference type="PANTHER" id="PTHR43248">
    <property type="entry name" value="2-SUCCINYL-6-HYDROXY-2,4-CYCLOHEXADIENE-1-CARBOXYLATE SYNTHASE"/>
    <property type="match status" value="1"/>
</dbReference>
<name>A0ABN2IHN9_9ACTN</name>
<evidence type="ECO:0000313" key="8">
    <source>
        <dbReference type="EMBL" id="GAA1705240.1"/>
    </source>
</evidence>
<evidence type="ECO:0000259" key="7">
    <source>
        <dbReference type="Pfam" id="PF08386"/>
    </source>
</evidence>
<dbReference type="RefSeq" id="WP_279579233.1">
    <property type="nucleotide sequence ID" value="NZ_BAAANY010000030.1"/>
</dbReference>
<evidence type="ECO:0000256" key="3">
    <source>
        <dbReference type="ARBA" id="ARBA00022801"/>
    </source>
</evidence>
<evidence type="ECO:0000313" key="9">
    <source>
        <dbReference type="Proteomes" id="UP001500618"/>
    </source>
</evidence>
<protein>
    <submittedName>
        <fullName evidence="8">Alpha/beta hydrolase</fullName>
    </submittedName>
</protein>
<dbReference type="Pfam" id="PF00561">
    <property type="entry name" value="Abhydrolase_1"/>
    <property type="match status" value="1"/>
</dbReference>
<feature type="domain" description="AB hydrolase-1" evidence="6">
    <location>
        <begin position="95"/>
        <end position="354"/>
    </location>
</feature>
<sequence>MRKLLVAAVTAVAGGATLVSGIPGAAATAAPTTTSTAAASITWGTCDSTRLQQAGGQCGFLQVPLDYSKPSGTKISLAVSRIKHKVPDAKYQGIMLTNPGGPGGSGLTLSTLGASVPNHVGDAYDWIGFDPRGVGSSKPALTCISDYAGFNRPQYEPTSLALEKIWLAKSKAYAQACAKNGGALLDHLKTTDSARDMDSIRAALGASQINYYGFSYGTYLGQVYATLFPSRVRRAVLDSNVDPRNIWYQANLDQDIAFERNIKIWFGWVAQYDNIYHLGKTERAVEAQWYRQKALLAKKPAAGKIGQDEWVDVFLQAGYYIYGWVDMANAFAGWVHKQDAQPLLDLYGDPTVPNADNGFAVYNAVQCTDIQWPQSWNKWRIDNWRTYAQAPFETWGNAWFNAPCLYWPAKAGKPVTVTGKTVAPILLLDETLDAATPYEGTLEVRKLFPNASLIASPGGTTHAASLSGVACVDNQVADYLATGKLPKRKAGGGADATCPYLPRPVPTAPTANAAKAAPGTTAKAAGTLPGKFRG</sequence>
<dbReference type="InterPro" id="IPR051601">
    <property type="entry name" value="Serine_prot/Carboxylest_S33"/>
</dbReference>
<dbReference type="SUPFAM" id="SSF53474">
    <property type="entry name" value="alpha/beta-Hydrolases"/>
    <property type="match status" value="1"/>
</dbReference>
<feature type="domain" description="Peptidase S33 tripeptidyl aminopeptidase-like C-terminal" evidence="7">
    <location>
        <begin position="392"/>
        <end position="488"/>
    </location>
</feature>
<feature type="signal peptide" evidence="5">
    <location>
        <begin position="1"/>
        <end position="25"/>
    </location>
</feature>
<dbReference type="InterPro" id="IPR000073">
    <property type="entry name" value="AB_hydrolase_1"/>
</dbReference>
<dbReference type="EMBL" id="BAAANY010000030">
    <property type="protein sequence ID" value="GAA1705240.1"/>
    <property type="molecule type" value="Genomic_DNA"/>
</dbReference>
<comment type="caution">
    <text evidence="8">The sequence shown here is derived from an EMBL/GenBank/DDBJ whole genome shotgun (WGS) entry which is preliminary data.</text>
</comment>
<gene>
    <name evidence="8" type="ORF">GCM10009765_63050</name>
</gene>
<keyword evidence="9" id="KW-1185">Reference proteome</keyword>
<evidence type="ECO:0000256" key="4">
    <source>
        <dbReference type="SAM" id="MobiDB-lite"/>
    </source>
</evidence>